<evidence type="ECO:0000313" key="1">
    <source>
        <dbReference type="EMBL" id="AHI52821.1"/>
    </source>
</evidence>
<evidence type="ECO:0000313" key="2">
    <source>
        <dbReference type="Proteomes" id="UP000019267"/>
    </source>
</evidence>
<dbReference type="KEGG" id="scq:SCULI_v1c04800"/>
<name>W6A769_9MOLU</name>
<organism evidence="1 2">
    <name type="scientific">Spiroplasma culicicola AES-1</name>
    <dbReference type="NCBI Taxonomy" id="1276246"/>
    <lineage>
        <taxon>Bacteria</taxon>
        <taxon>Bacillati</taxon>
        <taxon>Mycoplasmatota</taxon>
        <taxon>Mollicutes</taxon>
        <taxon>Entomoplasmatales</taxon>
        <taxon>Spiroplasmataceae</taxon>
        <taxon>Spiroplasma</taxon>
    </lineage>
</organism>
<sequence>MYEKMLSLLAVTSLVISTTSQLVFNNIDVYYSLPQQKLEDIERAIESKTVAINYKDSLGLWADAGKSPWVWVETYKTISHNSFSIDLYDYISQEVILENTYLEFDISSTEVKSSNAPASSFADGDKILTIKWQDLKENQDNYFSSGWTQDSRKHGDGIRGKAEFKIIKSGSKISWNTEITNFAYNTGNGNINTAGKGSVYFGLDNVKINYVV</sequence>
<dbReference type="AlphaFoldDB" id="W6A769"/>
<dbReference type="HOGENOM" id="CLU_1299097_0_0_14"/>
<dbReference type="STRING" id="1276246.SCULI_v1c04800"/>
<dbReference type="RefSeq" id="WP_025363058.1">
    <property type="nucleotide sequence ID" value="NZ_CP006681.1"/>
</dbReference>
<reference evidence="1 2" key="1">
    <citation type="journal article" date="2014" name="Genome Biol. Evol.">
        <title>Molecular evolution of the substrate utilization strategies and putative virulence factors in mosquito-associated Spiroplasma species.</title>
        <authorList>
            <person name="Chang T.H."/>
            <person name="Lo W.S."/>
            <person name="Ku C."/>
            <person name="Chen L.L."/>
            <person name="Kuo C.H."/>
        </authorList>
    </citation>
    <scope>NUCLEOTIDE SEQUENCE [LARGE SCALE GENOMIC DNA]</scope>
    <source>
        <strain evidence="1">AES-1</strain>
    </source>
</reference>
<gene>
    <name evidence="1" type="ORF">SCULI_v1c04800</name>
</gene>
<keyword evidence="2" id="KW-1185">Reference proteome</keyword>
<dbReference type="EMBL" id="CP006681">
    <property type="protein sequence ID" value="AHI52821.1"/>
    <property type="molecule type" value="Genomic_DNA"/>
</dbReference>
<dbReference type="PATRIC" id="fig|1276246.3.peg.479"/>
<accession>W6A769</accession>
<protein>
    <submittedName>
        <fullName evidence="1">Uncharacterized protein</fullName>
    </submittedName>
</protein>
<dbReference type="Proteomes" id="UP000019267">
    <property type="component" value="Chromosome"/>
</dbReference>
<proteinExistence type="predicted"/>